<comment type="similarity">
    <text evidence="2">Belongs to the ABC transporter superfamily. ABCG family. Eye pigment precursor importer (TC 3.A.1.204) subfamily.</text>
</comment>
<dbReference type="KEGG" id="lgi:LOTGIDRAFT_170903"/>
<dbReference type="CTD" id="20241590"/>
<keyword evidence="6" id="KW-0472">Membrane</keyword>
<dbReference type="PANTHER" id="PTHR48041">
    <property type="entry name" value="ABC TRANSPORTER G FAMILY MEMBER 28"/>
    <property type="match status" value="1"/>
</dbReference>
<evidence type="ECO:0000256" key="5">
    <source>
        <dbReference type="ARBA" id="ARBA00022989"/>
    </source>
</evidence>
<protein>
    <recommendedName>
        <fullName evidence="7">ABC transporter domain-containing protein</fullName>
    </recommendedName>
</protein>
<dbReference type="InterPro" id="IPR050352">
    <property type="entry name" value="ABCG_transporters"/>
</dbReference>
<dbReference type="GO" id="GO:0005886">
    <property type="term" value="C:plasma membrane"/>
    <property type="evidence" value="ECO:0007669"/>
    <property type="project" value="TreeGrafter"/>
</dbReference>
<evidence type="ECO:0000256" key="3">
    <source>
        <dbReference type="ARBA" id="ARBA00022448"/>
    </source>
</evidence>
<keyword evidence="4" id="KW-0812">Transmembrane</keyword>
<dbReference type="GO" id="GO:0016887">
    <property type="term" value="F:ATP hydrolysis activity"/>
    <property type="evidence" value="ECO:0007669"/>
    <property type="project" value="InterPro"/>
</dbReference>
<evidence type="ECO:0000256" key="6">
    <source>
        <dbReference type="ARBA" id="ARBA00023136"/>
    </source>
</evidence>
<dbReference type="PANTHER" id="PTHR48041:SF139">
    <property type="entry name" value="PROTEIN SCARLET"/>
    <property type="match status" value="1"/>
</dbReference>
<accession>V4AJE5</accession>
<dbReference type="OrthoDB" id="66620at2759"/>
<feature type="domain" description="ABC transporter" evidence="7">
    <location>
        <begin position="12"/>
        <end position="67"/>
    </location>
</feature>
<keyword evidence="3" id="KW-0813">Transport</keyword>
<reference evidence="8 9" key="1">
    <citation type="journal article" date="2013" name="Nature">
        <title>Insights into bilaterian evolution from three spiralian genomes.</title>
        <authorList>
            <person name="Simakov O."/>
            <person name="Marletaz F."/>
            <person name="Cho S.J."/>
            <person name="Edsinger-Gonzales E."/>
            <person name="Havlak P."/>
            <person name="Hellsten U."/>
            <person name="Kuo D.H."/>
            <person name="Larsson T."/>
            <person name="Lv J."/>
            <person name="Arendt D."/>
            <person name="Savage R."/>
            <person name="Osoegawa K."/>
            <person name="de Jong P."/>
            <person name="Grimwood J."/>
            <person name="Chapman J.A."/>
            <person name="Shapiro H."/>
            <person name="Aerts A."/>
            <person name="Otillar R.P."/>
            <person name="Terry A.Y."/>
            <person name="Boore J.L."/>
            <person name="Grigoriev I.V."/>
            <person name="Lindberg D.R."/>
            <person name="Seaver E.C."/>
            <person name="Weisblat D.A."/>
            <person name="Putnam N.H."/>
            <person name="Rokhsar D.S."/>
        </authorList>
    </citation>
    <scope>NUCLEOTIDE SEQUENCE [LARGE SCALE GENOMIC DNA]</scope>
</reference>
<dbReference type="InterPro" id="IPR027417">
    <property type="entry name" value="P-loop_NTPase"/>
</dbReference>
<dbReference type="AlphaFoldDB" id="V4AJE5"/>
<dbReference type="GO" id="GO:0042626">
    <property type="term" value="F:ATPase-coupled transmembrane transporter activity"/>
    <property type="evidence" value="ECO:0007669"/>
    <property type="project" value="TreeGrafter"/>
</dbReference>
<evidence type="ECO:0000256" key="4">
    <source>
        <dbReference type="ARBA" id="ARBA00022692"/>
    </source>
</evidence>
<dbReference type="GeneID" id="20241590"/>
<gene>
    <name evidence="8" type="ORF">LOTGIDRAFT_170903</name>
</gene>
<dbReference type="RefSeq" id="XP_009045006.1">
    <property type="nucleotide sequence ID" value="XM_009046758.1"/>
</dbReference>
<evidence type="ECO:0000259" key="7">
    <source>
        <dbReference type="Pfam" id="PF00005"/>
    </source>
</evidence>
<dbReference type="InterPro" id="IPR003439">
    <property type="entry name" value="ABC_transporter-like_ATP-bd"/>
</dbReference>
<dbReference type="STRING" id="225164.V4AJE5"/>
<organism evidence="8 9">
    <name type="scientific">Lottia gigantea</name>
    <name type="common">Giant owl limpet</name>
    <dbReference type="NCBI Taxonomy" id="225164"/>
    <lineage>
        <taxon>Eukaryota</taxon>
        <taxon>Metazoa</taxon>
        <taxon>Spiralia</taxon>
        <taxon>Lophotrochozoa</taxon>
        <taxon>Mollusca</taxon>
        <taxon>Gastropoda</taxon>
        <taxon>Patellogastropoda</taxon>
        <taxon>Lottioidea</taxon>
        <taxon>Lottiidae</taxon>
        <taxon>Lottia</taxon>
    </lineage>
</organism>
<comment type="subcellular location">
    <subcellularLocation>
        <location evidence="1">Membrane</location>
        <topology evidence="1">Multi-pass membrane protein</topology>
    </subcellularLocation>
</comment>
<dbReference type="EMBL" id="KB199806">
    <property type="protein sequence ID" value="ESP04309.1"/>
    <property type="molecule type" value="Genomic_DNA"/>
</dbReference>
<dbReference type="Gene3D" id="3.40.50.300">
    <property type="entry name" value="P-loop containing nucleotide triphosphate hydrolases"/>
    <property type="match status" value="1"/>
</dbReference>
<dbReference type="Proteomes" id="UP000030746">
    <property type="component" value="Unassembled WGS sequence"/>
</dbReference>
<evidence type="ECO:0000313" key="9">
    <source>
        <dbReference type="Proteomes" id="UP000030746"/>
    </source>
</evidence>
<name>V4AJE5_LOTGI</name>
<evidence type="ECO:0000256" key="2">
    <source>
        <dbReference type="ARBA" id="ARBA00005814"/>
    </source>
</evidence>
<keyword evidence="9" id="KW-1185">Reference proteome</keyword>
<dbReference type="Pfam" id="PF00005">
    <property type="entry name" value="ABC_tran"/>
    <property type="match status" value="1"/>
</dbReference>
<dbReference type="SUPFAM" id="SSF52540">
    <property type="entry name" value="P-loop containing nucleoside triphosphate hydrolases"/>
    <property type="match status" value="1"/>
</dbReference>
<keyword evidence="5" id="KW-1133">Transmembrane helix</keyword>
<dbReference type="OMA" id="NCRIWRS"/>
<dbReference type="HOGENOM" id="CLU_000604_1_10_1"/>
<evidence type="ECO:0000256" key="1">
    <source>
        <dbReference type="ARBA" id="ARBA00004141"/>
    </source>
</evidence>
<sequence length="145" mass="16086">MDRSISKAGRLQRVEEVIRELGLLSCANTQIGGERIKGISGGERKRLSFASEVLTNPPLMFCDEPTSGIDTFMAMNVVQTLKTMANKGRTILCTIHQPSSEVYAMFDEVLLLSEGRTAFLGSADDAFTFFKQYVFFLLFVSICLV</sequence>
<evidence type="ECO:0000313" key="8">
    <source>
        <dbReference type="EMBL" id="ESP04309.1"/>
    </source>
</evidence>
<proteinExistence type="inferred from homology"/>
<dbReference type="GO" id="GO:0005524">
    <property type="term" value="F:ATP binding"/>
    <property type="evidence" value="ECO:0007669"/>
    <property type="project" value="InterPro"/>
</dbReference>